<dbReference type="PRINTS" id="PR01576">
    <property type="entry name" value="PDEFORMYLASE"/>
</dbReference>
<gene>
    <name evidence="5 6" type="primary">def</name>
    <name evidence="6" type="ORF">QNI22_24255</name>
</gene>
<sequence>MIYPITAYGDPVLKKVAQPIEKGTDIKKLVDDMYETMYNASGVGLAAPQIGMSVRIFVTDGSPMDEEDEVLQKFKKVFVNPTILEETGDEWAFEEGCLSIPGIRADVNRPPKVKIHYFDENWNEYTEEYEGIPARIIQHEYDHLQGVLFVDKVSAMKKRLIQSKLADISKGKARADYRLRFAK</sequence>
<comment type="function">
    <text evidence="5">Removes the formyl group from the N-terminal Met of newly synthesized proteins. Requires at least a dipeptide for an efficient rate of reaction. N-terminal L-methionine is a prerequisite for activity but the enzyme has broad specificity at other positions.</text>
</comment>
<evidence type="ECO:0000313" key="7">
    <source>
        <dbReference type="Proteomes" id="UP001232063"/>
    </source>
</evidence>
<dbReference type="Pfam" id="PF01327">
    <property type="entry name" value="Pep_deformylase"/>
    <property type="match status" value="1"/>
</dbReference>
<comment type="cofactor">
    <cofactor evidence="5">
        <name>Fe(2+)</name>
        <dbReference type="ChEBI" id="CHEBI:29033"/>
    </cofactor>
    <text evidence="5">Binds 1 Fe(2+) ion.</text>
</comment>
<comment type="caution">
    <text evidence="6">The sequence shown here is derived from an EMBL/GenBank/DDBJ whole genome shotgun (WGS) entry which is preliminary data.</text>
</comment>
<comment type="similarity">
    <text evidence="1 5">Belongs to the polypeptide deformylase family.</text>
</comment>
<keyword evidence="4 5" id="KW-0648">Protein biosynthesis</keyword>
<dbReference type="InterPro" id="IPR036821">
    <property type="entry name" value="Peptide_deformylase_sf"/>
</dbReference>
<dbReference type="RefSeq" id="WP_314001793.1">
    <property type="nucleotide sequence ID" value="NZ_JASJOU010000009.1"/>
</dbReference>
<feature type="binding site" evidence="5">
    <location>
        <position position="139"/>
    </location>
    <ligand>
        <name>Fe cation</name>
        <dbReference type="ChEBI" id="CHEBI:24875"/>
    </ligand>
</feature>
<evidence type="ECO:0000256" key="5">
    <source>
        <dbReference type="HAMAP-Rule" id="MF_00163"/>
    </source>
</evidence>
<dbReference type="GO" id="GO:0006412">
    <property type="term" value="P:translation"/>
    <property type="evidence" value="ECO:0007669"/>
    <property type="project" value="UniProtKB-UniRule"/>
</dbReference>
<feature type="binding site" evidence="5">
    <location>
        <position position="97"/>
    </location>
    <ligand>
        <name>Fe cation</name>
        <dbReference type="ChEBI" id="CHEBI:24875"/>
    </ligand>
</feature>
<feature type="binding site" evidence="5">
    <location>
        <position position="143"/>
    </location>
    <ligand>
        <name>Fe cation</name>
        <dbReference type="ChEBI" id="CHEBI:24875"/>
    </ligand>
</feature>
<name>A0AAE3RAI9_9BACT</name>
<dbReference type="GO" id="GO:0046872">
    <property type="term" value="F:metal ion binding"/>
    <property type="evidence" value="ECO:0007669"/>
    <property type="project" value="UniProtKB-KW"/>
</dbReference>
<dbReference type="CDD" id="cd00487">
    <property type="entry name" value="Pep_deformylase"/>
    <property type="match status" value="1"/>
</dbReference>
<comment type="catalytic activity">
    <reaction evidence="5">
        <text>N-terminal N-formyl-L-methionyl-[peptide] + H2O = N-terminal L-methionyl-[peptide] + formate</text>
        <dbReference type="Rhea" id="RHEA:24420"/>
        <dbReference type="Rhea" id="RHEA-COMP:10639"/>
        <dbReference type="Rhea" id="RHEA-COMP:10640"/>
        <dbReference type="ChEBI" id="CHEBI:15377"/>
        <dbReference type="ChEBI" id="CHEBI:15740"/>
        <dbReference type="ChEBI" id="CHEBI:49298"/>
        <dbReference type="ChEBI" id="CHEBI:64731"/>
        <dbReference type="EC" id="3.5.1.88"/>
    </reaction>
</comment>
<evidence type="ECO:0000256" key="1">
    <source>
        <dbReference type="ARBA" id="ARBA00010759"/>
    </source>
</evidence>
<protein>
    <recommendedName>
        <fullName evidence="5">Peptide deformylase</fullName>
        <shortName evidence="5">PDF</shortName>
        <ecNumber evidence="5">3.5.1.88</ecNumber>
    </recommendedName>
    <alternativeName>
        <fullName evidence="5">Polypeptide deformylase</fullName>
    </alternativeName>
</protein>
<dbReference type="EC" id="3.5.1.88" evidence="5"/>
<keyword evidence="2 5" id="KW-0479">Metal-binding</keyword>
<keyword evidence="3 5" id="KW-0378">Hydrolase</keyword>
<dbReference type="PANTHER" id="PTHR10458">
    <property type="entry name" value="PEPTIDE DEFORMYLASE"/>
    <property type="match status" value="1"/>
</dbReference>
<dbReference type="Proteomes" id="UP001232063">
    <property type="component" value="Unassembled WGS sequence"/>
</dbReference>
<evidence type="ECO:0000313" key="6">
    <source>
        <dbReference type="EMBL" id="MDJ1503797.1"/>
    </source>
</evidence>
<dbReference type="EMBL" id="JASJOU010000009">
    <property type="protein sequence ID" value="MDJ1503797.1"/>
    <property type="molecule type" value="Genomic_DNA"/>
</dbReference>
<accession>A0AAE3RAI9</accession>
<dbReference type="GO" id="GO:0042586">
    <property type="term" value="F:peptide deformylase activity"/>
    <property type="evidence" value="ECO:0007669"/>
    <property type="project" value="UniProtKB-UniRule"/>
</dbReference>
<evidence type="ECO:0000256" key="2">
    <source>
        <dbReference type="ARBA" id="ARBA00022723"/>
    </source>
</evidence>
<proteinExistence type="inferred from homology"/>
<feature type="active site" evidence="5">
    <location>
        <position position="140"/>
    </location>
</feature>
<dbReference type="FunFam" id="3.90.45.10:FF:000003">
    <property type="entry name" value="Peptide deformylase"/>
    <property type="match status" value="1"/>
</dbReference>
<evidence type="ECO:0000256" key="4">
    <source>
        <dbReference type="ARBA" id="ARBA00022917"/>
    </source>
</evidence>
<dbReference type="SUPFAM" id="SSF56420">
    <property type="entry name" value="Peptide deformylase"/>
    <property type="match status" value="1"/>
</dbReference>
<keyword evidence="5" id="KW-0408">Iron</keyword>
<dbReference type="PANTHER" id="PTHR10458:SF22">
    <property type="entry name" value="PEPTIDE DEFORMYLASE"/>
    <property type="match status" value="1"/>
</dbReference>
<dbReference type="AlphaFoldDB" id="A0AAE3RAI9"/>
<dbReference type="Gene3D" id="3.90.45.10">
    <property type="entry name" value="Peptide deformylase"/>
    <property type="match status" value="1"/>
</dbReference>
<dbReference type="NCBIfam" id="TIGR00079">
    <property type="entry name" value="pept_deformyl"/>
    <property type="match status" value="1"/>
</dbReference>
<keyword evidence="7" id="KW-1185">Reference proteome</keyword>
<dbReference type="InterPro" id="IPR023635">
    <property type="entry name" value="Peptide_deformylase"/>
</dbReference>
<dbReference type="PIRSF" id="PIRSF004749">
    <property type="entry name" value="Pep_def"/>
    <property type="match status" value="1"/>
</dbReference>
<dbReference type="HAMAP" id="MF_00163">
    <property type="entry name" value="Pep_deformylase"/>
    <property type="match status" value="1"/>
</dbReference>
<reference evidence="6" key="1">
    <citation type="submission" date="2023-05" db="EMBL/GenBank/DDBJ databases">
        <authorList>
            <person name="Zhang X."/>
        </authorList>
    </citation>
    <scope>NUCLEOTIDE SEQUENCE</scope>
    <source>
        <strain evidence="6">BD1B2-1</strain>
    </source>
</reference>
<organism evidence="6 7">
    <name type="scientific">Xanthocytophaga agilis</name>
    <dbReference type="NCBI Taxonomy" id="3048010"/>
    <lineage>
        <taxon>Bacteria</taxon>
        <taxon>Pseudomonadati</taxon>
        <taxon>Bacteroidota</taxon>
        <taxon>Cytophagia</taxon>
        <taxon>Cytophagales</taxon>
        <taxon>Rhodocytophagaceae</taxon>
        <taxon>Xanthocytophaga</taxon>
    </lineage>
</organism>
<evidence type="ECO:0000256" key="3">
    <source>
        <dbReference type="ARBA" id="ARBA00022801"/>
    </source>
</evidence>
<dbReference type="NCBIfam" id="NF001159">
    <property type="entry name" value="PRK00150.1-3"/>
    <property type="match status" value="1"/>
</dbReference>